<organism evidence="3 4">
    <name type="scientific">Methanobrevibacter arboriphilus</name>
    <dbReference type="NCBI Taxonomy" id="39441"/>
    <lineage>
        <taxon>Archaea</taxon>
        <taxon>Methanobacteriati</taxon>
        <taxon>Methanobacteriota</taxon>
        <taxon>Methanomada group</taxon>
        <taxon>Methanobacteria</taxon>
        <taxon>Methanobacteriales</taxon>
        <taxon>Methanobacteriaceae</taxon>
        <taxon>Methanobrevibacter</taxon>
    </lineage>
</organism>
<dbReference type="Proteomes" id="UP000658733">
    <property type="component" value="Unassembled WGS sequence"/>
</dbReference>
<sequence length="183" mass="20288">MDIFERMKDGELIKVDDPEYIKVYEAILRATKITAELNSSYHDKDEIREIMSRLTKSEINETTWIMTPFYTDFGQFIELGENVFINHGCTFMDRGGIVIEDDVLIGPKVNLITENHSEELELRQHVYGNAITIKKGAWIGAAATILPGVTIGENSIVGAGAVVTSDVLPNTKVAGVPAKTMNK</sequence>
<dbReference type="Gene3D" id="2.160.10.10">
    <property type="entry name" value="Hexapeptide repeat proteins"/>
    <property type="match status" value="1"/>
</dbReference>
<comment type="similarity">
    <text evidence="1">Belongs to the transferase hexapeptide repeat family.</text>
</comment>
<dbReference type="InterPro" id="IPR018357">
    <property type="entry name" value="Hexapep_transf_CS"/>
</dbReference>
<keyword evidence="2 3" id="KW-0808">Transferase</keyword>
<gene>
    <name evidence="3" type="ORF">ISP01_00955</name>
</gene>
<dbReference type="PANTHER" id="PTHR23416">
    <property type="entry name" value="SIALIC ACID SYNTHASE-RELATED"/>
    <property type="match status" value="1"/>
</dbReference>
<evidence type="ECO:0000256" key="1">
    <source>
        <dbReference type="ARBA" id="ARBA00007274"/>
    </source>
</evidence>
<proteinExistence type="inferred from homology"/>
<dbReference type="Pfam" id="PF00132">
    <property type="entry name" value="Hexapep"/>
    <property type="match status" value="1"/>
</dbReference>
<evidence type="ECO:0000313" key="4">
    <source>
        <dbReference type="Proteomes" id="UP000658733"/>
    </source>
</evidence>
<dbReference type="SUPFAM" id="SSF51161">
    <property type="entry name" value="Trimeric LpxA-like enzymes"/>
    <property type="match status" value="1"/>
</dbReference>
<dbReference type="InterPro" id="IPR001451">
    <property type="entry name" value="Hexapep"/>
</dbReference>
<dbReference type="PROSITE" id="PS00101">
    <property type="entry name" value="HEXAPEP_TRANSFERASES"/>
    <property type="match status" value="1"/>
</dbReference>
<evidence type="ECO:0000313" key="3">
    <source>
        <dbReference type="EMBL" id="MBF4467950.1"/>
    </source>
</evidence>
<dbReference type="PANTHER" id="PTHR23416:SF23">
    <property type="entry name" value="ACETYLTRANSFERASE C18B11.09C-RELATED"/>
    <property type="match status" value="1"/>
</dbReference>
<comment type="caution">
    <text evidence="3">The sequence shown here is derived from an EMBL/GenBank/DDBJ whole genome shotgun (WGS) entry which is preliminary data.</text>
</comment>
<reference evidence="3" key="1">
    <citation type="submission" date="2020-10" db="EMBL/GenBank/DDBJ databases">
        <title>Dehalococcoides mccartyi of a TCE/Cr reducing biochatode.</title>
        <authorList>
            <person name="Matturro B."/>
        </authorList>
    </citation>
    <scope>NUCLEOTIDE SEQUENCE</scope>
    <source>
        <strain evidence="3">Bin4</strain>
    </source>
</reference>
<dbReference type="CDD" id="cd03357">
    <property type="entry name" value="LbH_MAT_GAT"/>
    <property type="match status" value="1"/>
</dbReference>
<dbReference type="GO" id="GO:0008374">
    <property type="term" value="F:O-acyltransferase activity"/>
    <property type="evidence" value="ECO:0007669"/>
    <property type="project" value="TreeGrafter"/>
</dbReference>
<dbReference type="InterPro" id="IPR051159">
    <property type="entry name" value="Hexapeptide_acetyltransf"/>
</dbReference>
<protein>
    <submittedName>
        <fullName evidence="3">Sugar O-acetyltransferase</fullName>
    </submittedName>
</protein>
<dbReference type="EMBL" id="JADIIN010000008">
    <property type="protein sequence ID" value="MBF4467950.1"/>
    <property type="molecule type" value="Genomic_DNA"/>
</dbReference>
<dbReference type="RefSeq" id="WP_042701828.1">
    <property type="nucleotide sequence ID" value="NZ_JADIIN010000008.1"/>
</dbReference>
<dbReference type="InterPro" id="IPR011004">
    <property type="entry name" value="Trimer_LpxA-like_sf"/>
</dbReference>
<dbReference type="AlphaFoldDB" id="A0A843AM72"/>
<evidence type="ECO:0000256" key="2">
    <source>
        <dbReference type="ARBA" id="ARBA00022679"/>
    </source>
</evidence>
<name>A0A843AM72_METAZ</name>
<accession>A0A843AM72</accession>